<dbReference type="Proteomes" id="UP000241645">
    <property type="component" value="Unassembled WGS sequence"/>
</dbReference>
<dbReference type="GeneID" id="95749300"/>
<feature type="chain" id="PRO_5045697674" evidence="1">
    <location>
        <begin position="23"/>
        <end position="251"/>
    </location>
</feature>
<reference evidence="3 4" key="1">
    <citation type="submission" date="2018-03" db="EMBL/GenBank/DDBJ databases">
        <title>Brevisbacillus phylogenomics.</title>
        <authorList>
            <person name="Dunlap C."/>
        </authorList>
    </citation>
    <scope>NUCLEOTIDE SEQUENCE [LARGE SCALE GENOMIC DNA]</scope>
    <source>
        <strain evidence="3 4">NRRL B-41110</strain>
    </source>
</reference>
<feature type="domain" description="Bacterial spore germination immunoglobulin-like" evidence="2">
    <location>
        <begin position="167"/>
        <end position="239"/>
    </location>
</feature>
<comment type="caution">
    <text evidence="3">The sequence shown here is derived from an EMBL/GenBank/DDBJ whole genome shotgun (WGS) entry which is preliminary data.</text>
</comment>
<evidence type="ECO:0000256" key="1">
    <source>
        <dbReference type="SAM" id="SignalP"/>
    </source>
</evidence>
<protein>
    <submittedName>
        <fullName evidence="3">Spore gernimation protein</fullName>
    </submittedName>
</protein>
<accession>A0ABX5FY38</accession>
<dbReference type="Pfam" id="PF10648">
    <property type="entry name" value="Gmad2"/>
    <property type="match status" value="2"/>
</dbReference>
<keyword evidence="4" id="KW-1185">Reference proteome</keyword>
<keyword evidence="1" id="KW-0732">Signal</keyword>
<evidence type="ECO:0000313" key="4">
    <source>
        <dbReference type="Proteomes" id="UP000241645"/>
    </source>
</evidence>
<dbReference type="EMBL" id="PXZO01000003">
    <property type="protein sequence ID" value="PSK14155.1"/>
    <property type="molecule type" value="Genomic_DNA"/>
</dbReference>
<dbReference type="RefSeq" id="WP_106833331.1">
    <property type="nucleotide sequence ID" value="NZ_JARMEW010000015.1"/>
</dbReference>
<feature type="domain" description="Bacterial spore germination immunoglobulin-like" evidence="2">
    <location>
        <begin position="65"/>
        <end position="134"/>
    </location>
</feature>
<sequence>MNKKTITVFAASILTCSVFAVALGTTWANQAAIPVTTQQETKANEAAKQTMFRNIKLAEPALLYTLQGEASVFEGTYQYAVKQGKHILAKGFGTASKGGPEWGTFAQTIKIPTSELIGNEPLMLEMFEINQENGAIINKLSIPLDSSDKVKNNNVFRNLKLAATSVVYKASGEASVFEGTYQYAVKQGEQVIAKGFGTASKGGPEWGEFSQEIVIPLSNLSKNKPSTLELFEIDQESGETKNKMVLPLQQG</sequence>
<proteinExistence type="predicted"/>
<organism evidence="3 4">
    <name type="scientific">Brevibacillus porteri</name>
    <dbReference type="NCBI Taxonomy" id="2126350"/>
    <lineage>
        <taxon>Bacteria</taxon>
        <taxon>Bacillati</taxon>
        <taxon>Bacillota</taxon>
        <taxon>Bacilli</taxon>
        <taxon>Bacillales</taxon>
        <taxon>Paenibacillaceae</taxon>
        <taxon>Brevibacillus</taxon>
    </lineage>
</organism>
<gene>
    <name evidence="3" type="ORF">C7R92_03970</name>
</gene>
<feature type="signal peptide" evidence="1">
    <location>
        <begin position="1"/>
        <end position="22"/>
    </location>
</feature>
<name>A0ABX5FY38_9BACL</name>
<dbReference type="InterPro" id="IPR018911">
    <property type="entry name" value="Gmad2_Ig-like_dom"/>
</dbReference>
<evidence type="ECO:0000313" key="3">
    <source>
        <dbReference type="EMBL" id="PSK14155.1"/>
    </source>
</evidence>
<evidence type="ECO:0000259" key="2">
    <source>
        <dbReference type="Pfam" id="PF10648"/>
    </source>
</evidence>